<keyword evidence="3" id="KW-1185">Reference proteome</keyword>
<evidence type="ECO:0000256" key="1">
    <source>
        <dbReference type="SAM" id="MobiDB-lite"/>
    </source>
</evidence>
<dbReference type="AlphaFoldDB" id="R0IVR9"/>
<organism evidence="2 3">
    <name type="scientific">Exserohilum turcicum (strain 28A)</name>
    <name type="common">Northern leaf blight fungus</name>
    <name type="synonym">Setosphaeria turcica</name>
    <dbReference type="NCBI Taxonomy" id="671987"/>
    <lineage>
        <taxon>Eukaryota</taxon>
        <taxon>Fungi</taxon>
        <taxon>Dikarya</taxon>
        <taxon>Ascomycota</taxon>
        <taxon>Pezizomycotina</taxon>
        <taxon>Dothideomycetes</taxon>
        <taxon>Pleosporomycetidae</taxon>
        <taxon>Pleosporales</taxon>
        <taxon>Pleosporineae</taxon>
        <taxon>Pleosporaceae</taxon>
        <taxon>Exserohilum</taxon>
    </lineage>
</organism>
<feature type="region of interest" description="Disordered" evidence="1">
    <location>
        <begin position="22"/>
        <end position="41"/>
    </location>
</feature>
<proteinExistence type="predicted"/>
<feature type="compositionally biased region" description="Polar residues" evidence="1">
    <location>
        <begin position="22"/>
        <end position="39"/>
    </location>
</feature>
<protein>
    <submittedName>
        <fullName evidence="2">Uncharacterized protein</fullName>
    </submittedName>
</protein>
<dbReference type="EMBL" id="KB908526">
    <property type="protein sequence ID" value="EOA88691.1"/>
    <property type="molecule type" value="Genomic_DNA"/>
</dbReference>
<dbReference type="HOGENOM" id="CLU_869233_0_0_1"/>
<dbReference type="eggNOG" id="ENOG502TFY4">
    <property type="taxonomic scope" value="Eukaryota"/>
</dbReference>
<sequence>MPLLESVHLRSALSRLLPAFPSTTVRPPTQPNTSVSPNITRLRPPGIMSNIHILLLSWFPKRQPTSLICGLELTLSRATSLLSLAQSLSHSLRLQKSAIQAFQTLTGLRSITALRAIQEQHAQIHKSLSTLTIATASSSQPWLHELSDVQTSMQRKVRVCNQASTSSHVGRTEAAKIYWPVIAETYDFLLDLLASFEQEITVALKNKDMWKSGMKRKLIQKTHLHGTQHRSSAGCQSQRKRIPSLHDAPSADMASKEAGEKHMLCKNREFFVKLAEDGKDTSKKLHKELRLRRREMSKDCDMESGEDELDFDTRTRVFCK</sequence>
<gene>
    <name evidence="2" type="ORF">SETTUDRAFT_38023</name>
</gene>
<reference evidence="2 3" key="1">
    <citation type="journal article" date="2012" name="PLoS Pathog.">
        <title>Diverse lifestyles and strategies of plant pathogenesis encoded in the genomes of eighteen Dothideomycetes fungi.</title>
        <authorList>
            <person name="Ohm R.A."/>
            <person name="Feau N."/>
            <person name="Henrissat B."/>
            <person name="Schoch C.L."/>
            <person name="Horwitz B.A."/>
            <person name="Barry K.W."/>
            <person name="Condon B.J."/>
            <person name="Copeland A.C."/>
            <person name="Dhillon B."/>
            <person name="Glaser F."/>
            <person name="Hesse C.N."/>
            <person name="Kosti I."/>
            <person name="LaButti K."/>
            <person name="Lindquist E.A."/>
            <person name="Lucas S."/>
            <person name="Salamov A.A."/>
            <person name="Bradshaw R.E."/>
            <person name="Ciuffetti L."/>
            <person name="Hamelin R.C."/>
            <person name="Kema G.H.J."/>
            <person name="Lawrence C."/>
            <person name="Scott J.A."/>
            <person name="Spatafora J.W."/>
            <person name="Turgeon B.G."/>
            <person name="de Wit P.J.G.M."/>
            <person name="Zhong S."/>
            <person name="Goodwin S.B."/>
            <person name="Grigoriev I.V."/>
        </authorList>
    </citation>
    <scope>NUCLEOTIDE SEQUENCE [LARGE SCALE GENOMIC DNA]</scope>
    <source>
        <strain evidence="3">28A</strain>
    </source>
</reference>
<dbReference type="Proteomes" id="UP000016935">
    <property type="component" value="Unassembled WGS sequence"/>
</dbReference>
<reference evidence="2 3" key="2">
    <citation type="journal article" date="2013" name="PLoS Genet.">
        <title>Comparative genome structure, secondary metabolite, and effector coding capacity across Cochliobolus pathogens.</title>
        <authorList>
            <person name="Condon B.J."/>
            <person name="Leng Y."/>
            <person name="Wu D."/>
            <person name="Bushley K.E."/>
            <person name="Ohm R.A."/>
            <person name="Otillar R."/>
            <person name="Martin J."/>
            <person name="Schackwitz W."/>
            <person name="Grimwood J."/>
            <person name="MohdZainudin N."/>
            <person name="Xue C."/>
            <person name="Wang R."/>
            <person name="Manning V.A."/>
            <person name="Dhillon B."/>
            <person name="Tu Z.J."/>
            <person name="Steffenson B.J."/>
            <person name="Salamov A."/>
            <person name="Sun H."/>
            <person name="Lowry S."/>
            <person name="LaButti K."/>
            <person name="Han J."/>
            <person name="Copeland A."/>
            <person name="Lindquist E."/>
            <person name="Barry K."/>
            <person name="Schmutz J."/>
            <person name="Baker S.E."/>
            <person name="Ciuffetti L.M."/>
            <person name="Grigoriev I.V."/>
            <person name="Zhong S."/>
            <person name="Turgeon B.G."/>
        </authorList>
    </citation>
    <scope>NUCLEOTIDE SEQUENCE [LARGE SCALE GENOMIC DNA]</scope>
    <source>
        <strain evidence="3">28A</strain>
    </source>
</reference>
<accession>R0IVR9</accession>
<name>R0IVR9_EXST2</name>
<feature type="region of interest" description="Disordered" evidence="1">
    <location>
        <begin position="222"/>
        <end position="258"/>
    </location>
</feature>
<evidence type="ECO:0000313" key="3">
    <source>
        <dbReference type="Proteomes" id="UP000016935"/>
    </source>
</evidence>
<dbReference type="RefSeq" id="XP_008023313.1">
    <property type="nucleotide sequence ID" value="XM_008025122.1"/>
</dbReference>
<dbReference type="GeneID" id="19404314"/>
<dbReference type="OrthoDB" id="3691338at2759"/>
<evidence type="ECO:0000313" key="2">
    <source>
        <dbReference type="EMBL" id="EOA88691.1"/>
    </source>
</evidence>